<dbReference type="Pfam" id="PF01136">
    <property type="entry name" value="Peptidase_U32"/>
    <property type="match status" value="1"/>
</dbReference>
<dbReference type="EMBL" id="FNDJ01000031">
    <property type="protein sequence ID" value="SDL80669.1"/>
    <property type="molecule type" value="Genomic_DNA"/>
</dbReference>
<dbReference type="STRING" id="633440.SAMN05421869_13118"/>
<protein>
    <submittedName>
        <fullName evidence="2">Peptidase family U32</fullName>
    </submittedName>
</protein>
<sequence>MTGTRGTAAGTAADTAADTAAGMTAGSAADTAADTAAGMTAGSAADTAADTAAGMTAGSAGMPRPAELLATLGLPPGDLRELPDSPGRFPDGAQYRVEIPSVEGPACLAAVLAAARTLGVPVTRVSQGTGVGLLTGPELGEMAALAADAGVEVSLFARPCAGWDASAMARSPAGMILAPAARGQDQVAAVLDEILRAAEYGFRSVLIADLGVLSVFGRLRAAGHLPPDMQAKVSVMLPAANPEAARVLEDLGADSLNLPTDLTLAQVAAIRAAVGIPLDVYVEAPDNIGGFVRHYELPTLVQVAAPVHIKFGLRNAPDVYPAGTHLEATTVALSRERVRRARLGLDLLARHRPDARGSIPGGDGAELRVPVPPTSPS</sequence>
<name>A0A1G9N2E9_9ACTN</name>
<keyword evidence="3" id="KW-1185">Reference proteome</keyword>
<dbReference type="Proteomes" id="UP000199202">
    <property type="component" value="Unassembled WGS sequence"/>
</dbReference>
<evidence type="ECO:0000313" key="3">
    <source>
        <dbReference type="Proteomes" id="UP000199202"/>
    </source>
</evidence>
<reference evidence="2 3" key="1">
    <citation type="submission" date="2016-10" db="EMBL/GenBank/DDBJ databases">
        <authorList>
            <person name="de Groot N.N."/>
        </authorList>
    </citation>
    <scope>NUCLEOTIDE SEQUENCE [LARGE SCALE GENOMIC DNA]</scope>
    <source>
        <strain evidence="2 3">CGMCC 4.6533</strain>
    </source>
</reference>
<organism evidence="2 3">
    <name type="scientific">Nonomuraea jiangxiensis</name>
    <dbReference type="NCBI Taxonomy" id="633440"/>
    <lineage>
        <taxon>Bacteria</taxon>
        <taxon>Bacillati</taxon>
        <taxon>Actinomycetota</taxon>
        <taxon>Actinomycetes</taxon>
        <taxon>Streptosporangiales</taxon>
        <taxon>Streptosporangiaceae</taxon>
        <taxon>Nonomuraea</taxon>
    </lineage>
</organism>
<evidence type="ECO:0000256" key="1">
    <source>
        <dbReference type="SAM" id="MobiDB-lite"/>
    </source>
</evidence>
<feature type="region of interest" description="Disordered" evidence="1">
    <location>
        <begin position="354"/>
        <end position="377"/>
    </location>
</feature>
<dbReference type="RefSeq" id="WP_218136277.1">
    <property type="nucleotide sequence ID" value="NZ_FNDJ01000031.1"/>
</dbReference>
<feature type="region of interest" description="Disordered" evidence="1">
    <location>
        <begin position="1"/>
        <end position="32"/>
    </location>
</feature>
<evidence type="ECO:0000313" key="2">
    <source>
        <dbReference type="EMBL" id="SDL80669.1"/>
    </source>
</evidence>
<dbReference type="InterPro" id="IPR001539">
    <property type="entry name" value="Peptidase_U32"/>
</dbReference>
<accession>A0A1G9N2E9</accession>
<dbReference type="AlphaFoldDB" id="A0A1G9N2E9"/>
<feature type="region of interest" description="Disordered" evidence="1">
    <location>
        <begin position="69"/>
        <end position="91"/>
    </location>
</feature>
<gene>
    <name evidence="2" type="ORF">SAMN05421869_13118</name>
</gene>
<proteinExistence type="predicted"/>